<dbReference type="PANTHER" id="PTHR43169:SF4">
    <property type="entry name" value="ATPASE, PP-LOOP SUPERFAMILY-RELATED"/>
    <property type="match status" value="1"/>
</dbReference>
<accession>A0A2S7ZN25</accession>
<gene>
    <name evidence="1" type="ORF">VTHSUH11_06805</name>
</gene>
<dbReference type="SUPFAM" id="SSF52402">
    <property type="entry name" value="Adenine nucleotide alpha hydrolases-like"/>
    <property type="match status" value="1"/>
</dbReference>
<name>A0A2S7ZN25_9FIRM</name>
<organism evidence="1 2">
    <name type="scientific">Veillonella tobetsuensis</name>
    <dbReference type="NCBI Taxonomy" id="1110546"/>
    <lineage>
        <taxon>Bacteria</taxon>
        <taxon>Bacillati</taxon>
        <taxon>Bacillota</taxon>
        <taxon>Negativicutes</taxon>
        <taxon>Veillonellales</taxon>
        <taxon>Veillonellaceae</taxon>
        <taxon>Veillonella</taxon>
    </lineage>
</organism>
<dbReference type="PANTHER" id="PTHR43169">
    <property type="entry name" value="EXSB FAMILY PROTEIN"/>
    <property type="match status" value="1"/>
</dbReference>
<dbReference type="EMBL" id="PPDF01000012">
    <property type="protein sequence ID" value="PQL24688.1"/>
    <property type="molecule type" value="Genomic_DNA"/>
</dbReference>
<proteinExistence type="predicted"/>
<dbReference type="RefSeq" id="WP_105093110.1">
    <property type="nucleotide sequence ID" value="NZ_PPDF01000012.1"/>
</dbReference>
<dbReference type="InterPro" id="IPR014729">
    <property type="entry name" value="Rossmann-like_a/b/a_fold"/>
</dbReference>
<dbReference type="InterPro" id="IPR052188">
    <property type="entry name" value="Ni-pincer_cofactor_biosynth"/>
</dbReference>
<protein>
    <submittedName>
        <fullName evidence="1">Uncharacterized protein</fullName>
    </submittedName>
</protein>
<reference evidence="1 2" key="1">
    <citation type="submission" date="2018-01" db="EMBL/GenBank/DDBJ databases">
        <title>Draft genome sequences of clinical isolates and type strains of oral Veillonella including Veillonella infantum sp., nov.</title>
        <authorList>
            <person name="Mashima I."/>
            <person name="Liao Y.-C."/>
            <person name="Sabharwal A."/>
            <person name="Haase E.M."/>
            <person name="Nakazawa F."/>
            <person name="Scannapieco F.A."/>
        </authorList>
    </citation>
    <scope>NUCLEOTIDE SEQUENCE [LARGE SCALE GENOMIC DNA]</scope>
    <source>
        <strain evidence="1 2">Y6</strain>
    </source>
</reference>
<dbReference type="Gene3D" id="3.40.50.620">
    <property type="entry name" value="HUPs"/>
    <property type="match status" value="1"/>
</dbReference>
<evidence type="ECO:0000313" key="1">
    <source>
        <dbReference type="EMBL" id="PQL24688.1"/>
    </source>
</evidence>
<sequence>MNFDNILNSINPNVIAMLSGGKDSIASVVMLKKAGISVTAIHFIHKWGSEIPTNEAKRICKQFDIPLIIYDFTKEFSETVSGYQAGRPCLICKKTMYSILLDYLSSKKYGWLCIGDNGNDRTTIARIKDYISNNKLNESLKFNTYWGSEMGMVLPASISVVRPLIDLSINEVESFLSQEGIKVKRINSTGDKYFEYHREGCPIQFADIGVELDETLFSDLKIYNDAITDFARKNNILASIHMPSTFIITIPTGYETKAIKSLQEKGLHVNKLANSSSVDFQSYHSHIYELNSGLNNSIVYEKIFNRLKERLELFGQCNHIYQNDNQISCSYKDQNNQLKVYFDFDSLTADIVYSFSDNSTARIEIELFDNLMLELFRTRKYKVSKL</sequence>
<dbReference type="Proteomes" id="UP000238877">
    <property type="component" value="Unassembled WGS sequence"/>
</dbReference>
<evidence type="ECO:0000313" key="2">
    <source>
        <dbReference type="Proteomes" id="UP000238877"/>
    </source>
</evidence>
<dbReference type="AlphaFoldDB" id="A0A2S7ZN25"/>
<comment type="caution">
    <text evidence="1">The sequence shown here is derived from an EMBL/GenBank/DDBJ whole genome shotgun (WGS) entry which is preliminary data.</text>
</comment>
<dbReference type="Pfam" id="PF03054">
    <property type="entry name" value="tRNA_Me_trans"/>
    <property type="match status" value="1"/>
</dbReference>